<dbReference type="InterPro" id="IPR008906">
    <property type="entry name" value="HATC_C_dom"/>
</dbReference>
<dbReference type="AlphaFoldDB" id="A0A2N9ILU4"/>
<evidence type="ECO:0000256" key="2">
    <source>
        <dbReference type="ARBA" id="ARBA00022723"/>
    </source>
</evidence>
<evidence type="ECO:0000256" key="8">
    <source>
        <dbReference type="SAM" id="MobiDB-lite"/>
    </source>
</evidence>
<dbReference type="InterPro" id="IPR012337">
    <property type="entry name" value="RNaseH-like_sf"/>
</dbReference>
<dbReference type="PROSITE" id="PS50808">
    <property type="entry name" value="ZF_BED"/>
    <property type="match status" value="1"/>
</dbReference>
<evidence type="ECO:0000256" key="7">
    <source>
        <dbReference type="PROSITE-ProRule" id="PRU00027"/>
    </source>
</evidence>
<dbReference type="PANTHER" id="PTHR32166:SF122">
    <property type="entry name" value="OS09G0499600 PROTEIN"/>
    <property type="match status" value="1"/>
</dbReference>
<protein>
    <recommendedName>
        <fullName evidence="9">BED-type domain-containing protein</fullName>
    </recommendedName>
</protein>
<keyword evidence="3 7" id="KW-0863">Zinc-finger</keyword>
<keyword evidence="5" id="KW-0238">DNA-binding</keyword>
<keyword evidence="6" id="KW-0539">Nucleus</keyword>
<dbReference type="GO" id="GO:0003677">
    <property type="term" value="F:DNA binding"/>
    <property type="evidence" value="ECO:0007669"/>
    <property type="project" value="UniProtKB-KW"/>
</dbReference>
<evidence type="ECO:0000259" key="9">
    <source>
        <dbReference type="PROSITE" id="PS50808"/>
    </source>
</evidence>
<feature type="region of interest" description="Disordered" evidence="8">
    <location>
        <begin position="192"/>
        <end position="216"/>
    </location>
</feature>
<feature type="domain" description="BED-type" evidence="9">
    <location>
        <begin position="115"/>
        <end position="172"/>
    </location>
</feature>
<keyword evidence="4" id="KW-0862">Zinc</keyword>
<gene>
    <name evidence="10" type="ORF">FSB_LOCUS53724</name>
</gene>
<evidence type="ECO:0000256" key="3">
    <source>
        <dbReference type="ARBA" id="ARBA00022771"/>
    </source>
</evidence>
<dbReference type="PANTHER" id="PTHR32166">
    <property type="entry name" value="OSJNBA0013A04.12 PROTEIN"/>
    <property type="match status" value="1"/>
</dbReference>
<evidence type="ECO:0000256" key="1">
    <source>
        <dbReference type="ARBA" id="ARBA00004123"/>
    </source>
</evidence>
<organism evidence="10">
    <name type="scientific">Fagus sylvatica</name>
    <name type="common">Beechnut</name>
    <dbReference type="NCBI Taxonomy" id="28930"/>
    <lineage>
        <taxon>Eukaryota</taxon>
        <taxon>Viridiplantae</taxon>
        <taxon>Streptophyta</taxon>
        <taxon>Embryophyta</taxon>
        <taxon>Tracheophyta</taxon>
        <taxon>Spermatophyta</taxon>
        <taxon>Magnoliopsida</taxon>
        <taxon>eudicotyledons</taxon>
        <taxon>Gunneridae</taxon>
        <taxon>Pentapetalae</taxon>
        <taxon>rosids</taxon>
        <taxon>fabids</taxon>
        <taxon>Fagales</taxon>
        <taxon>Fagaceae</taxon>
        <taxon>Fagus</taxon>
    </lineage>
</organism>
<dbReference type="Pfam" id="PF05699">
    <property type="entry name" value="Dimer_Tnp_hAT"/>
    <property type="match status" value="1"/>
</dbReference>
<dbReference type="Pfam" id="PF04937">
    <property type="entry name" value="DUF659"/>
    <property type="match status" value="1"/>
</dbReference>
<accession>A0A2N9ILU4</accession>
<feature type="compositionally biased region" description="Polar residues" evidence="8">
    <location>
        <begin position="204"/>
        <end position="216"/>
    </location>
</feature>
<dbReference type="SUPFAM" id="SSF53098">
    <property type="entry name" value="Ribonuclease H-like"/>
    <property type="match status" value="1"/>
</dbReference>
<evidence type="ECO:0000256" key="6">
    <source>
        <dbReference type="ARBA" id="ARBA00023242"/>
    </source>
</evidence>
<dbReference type="GO" id="GO:0046983">
    <property type="term" value="F:protein dimerization activity"/>
    <property type="evidence" value="ECO:0007669"/>
    <property type="project" value="InterPro"/>
</dbReference>
<dbReference type="Pfam" id="PF02892">
    <property type="entry name" value="zf-BED"/>
    <property type="match status" value="1"/>
</dbReference>
<comment type="subcellular location">
    <subcellularLocation>
        <location evidence="1">Nucleus</location>
    </subcellularLocation>
</comment>
<dbReference type="GO" id="GO:0005634">
    <property type="term" value="C:nucleus"/>
    <property type="evidence" value="ECO:0007669"/>
    <property type="project" value="UniProtKB-SubCell"/>
</dbReference>
<evidence type="ECO:0000256" key="4">
    <source>
        <dbReference type="ARBA" id="ARBA00022833"/>
    </source>
</evidence>
<keyword evidence="2" id="KW-0479">Metal-binding</keyword>
<sequence length="741" mass="82867">MRKKLLYNPFRSGRNGRKISYRSEVQSTSLGLSSVLISSTAPPVRLHGSPTKPPPAPAVPPLSVSSVLISSTAPPVRLHGSPTKPPPAPAVQIFRFGINMAENSFGSSTASAPARSDDPAWAHARVVPEARNNTICLYCNKLIKGGGITRLKYHLAGIRGQVESCKSAPDDVKWQMKQLEEEGGDVVARSVSQSVGKRDKGKGVQSTSGKKGSGIQNYFAPRTTPGAQPSIKSALASKAMVDKAKMAWSKWWFDSNISFNAANSVYYQPAIDAIASIGPGLRKDAETLFGIFDTVVQEIGVEHIVQFITDNDSSYKAAGKKLMLKYPALFWSPCAAHCLDLMLENIADSPDISPLLMILELCRPAITRFATNFLSLQCFIKFKKELRQMFTSDEWVESAYAKSVVGKEVAKIVLEDHEFWSQCHHIVKVTEPLVRVLRLVDGDEKPAMGYLYEAMDRAKEEIKVRMKHKVSLYGPYVQVINARWDKQLYSHLHAAGCFLNPAIYFRPTFTKKNEVHRGLISTITRLVRDPEIQDKISSQLDEYKKSIGDFGMSLAIRQREKLNPVSWWEQFGLGTPELRTFAIRVLSQCCSATGCERNWSIFEDVHSKRRNRLEHKRINDVVFVRYNLKLRERNIRRTKNTFDPISLDNIDLMAEWVAEEPGLLDEDDLNLDNLDAPIAPMNVEDDDEVIVLNEDITEDDRVVKENQRVLGRSFTLLVIPQLNVNPFAVDADDAFAVDAGC</sequence>
<evidence type="ECO:0000256" key="5">
    <source>
        <dbReference type="ARBA" id="ARBA00023125"/>
    </source>
</evidence>
<dbReference type="InterPro" id="IPR007021">
    <property type="entry name" value="DUF659"/>
</dbReference>
<dbReference type="InterPro" id="IPR003656">
    <property type="entry name" value="Znf_BED"/>
</dbReference>
<name>A0A2N9ILU4_FAGSY</name>
<reference evidence="10" key="1">
    <citation type="submission" date="2018-02" db="EMBL/GenBank/DDBJ databases">
        <authorList>
            <person name="Cohen D.B."/>
            <person name="Kent A.D."/>
        </authorList>
    </citation>
    <scope>NUCLEOTIDE SEQUENCE</scope>
</reference>
<proteinExistence type="predicted"/>
<dbReference type="EMBL" id="OIVN01006134">
    <property type="protein sequence ID" value="SPD25842.1"/>
    <property type="molecule type" value="Genomic_DNA"/>
</dbReference>
<evidence type="ECO:0000313" key="10">
    <source>
        <dbReference type="EMBL" id="SPD25842.1"/>
    </source>
</evidence>
<dbReference type="GO" id="GO:0008270">
    <property type="term" value="F:zinc ion binding"/>
    <property type="evidence" value="ECO:0007669"/>
    <property type="project" value="UniProtKB-KW"/>
</dbReference>